<dbReference type="Pfam" id="PF14709">
    <property type="entry name" value="DND1_DSRM"/>
    <property type="match status" value="1"/>
</dbReference>
<dbReference type="InterPro" id="IPR035979">
    <property type="entry name" value="RBD_domain_sf"/>
</dbReference>
<dbReference type="Gene3D" id="1.10.287.10">
    <property type="entry name" value="S15/NS1, RNA-binding"/>
    <property type="match status" value="1"/>
</dbReference>
<dbReference type="InterPro" id="IPR000738">
    <property type="entry name" value="WHEP-TRS_dom"/>
</dbReference>
<evidence type="ECO:0000256" key="15">
    <source>
        <dbReference type="ARBA" id="ARBA00047639"/>
    </source>
</evidence>
<evidence type="ECO:0000256" key="6">
    <source>
        <dbReference type="ARBA" id="ARBA00022490"/>
    </source>
</evidence>
<gene>
    <name evidence="22" type="ORF">UY3_06450</name>
</gene>
<dbReference type="InterPro" id="IPR034414">
    <property type="entry name" value="DND1_RRM1"/>
</dbReference>
<evidence type="ECO:0000256" key="9">
    <source>
        <dbReference type="ARBA" id="ARBA00022741"/>
    </source>
</evidence>
<keyword evidence="5" id="KW-0217">Developmental protein</keyword>
<keyword evidence="6" id="KW-0963">Cytoplasm</keyword>
<dbReference type="Proteomes" id="UP000031443">
    <property type="component" value="Unassembled WGS sequence"/>
</dbReference>
<keyword evidence="8" id="KW-0677">Repeat</keyword>
<dbReference type="GO" id="GO:0007281">
    <property type="term" value="P:germ cell development"/>
    <property type="evidence" value="ECO:0007669"/>
    <property type="project" value="InterPro"/>
</dbReference>
<dbReference type="InterPro" id="IPR041715">
    <property type="entry name" value="HisRS-like_core"/>
</dbReference>
<dbReference type="GO" id="GO:0003723">
    <property type="term" value="F:RNA binding"/>
    <property type="evidence" value="ECO:0007669"/>
    <property type="project" value="UniProtKB-UniRule"/>
</dbReference>
<evidence type="ECO:0000256" key="14">
    <source>
        <dbReference type="ARBA" id="ARBA00023242"/>
    </source>
</evidence>
<dbReference type="PANTHER" id="PTHR11476">
    <property type="entry name" value="HISTIDYL-TRNA SYNTHETASE"/>
    <property type="match status" value="1"/>
</dbReference>
<dbReference type="GO" id="GO:0042802">
    <property type="term" value="F:identical protein binding"/>
    <property type="evidence" value="ECO:0007669"/>
    <property type="project" value="TreeGrafter"/>
</dbReference>
<dbReference type="CDD" id="cd00773">
    <property type="entry name" value="HisRS-like_core"/>
    <property type="match status" value="1"/>
</dbReference>
<evidence type="ECO:0000259" key="19">
    <source>
        <dbReference type="PROSITE" id="PS50102"/>
    </source>
</evidence>
<dbReference type="InterPro" id="IPR036621">
    <property type="entry name" value="Anticodon-bd_dom_sf"/>
</dbReference>
<dbReference type="PROSITE" id="PS50862">
    <property type="entry name" value="AA_TRNA_LIGASE_II"/>
    <property type="match status" value="1"/>
</dbReference>
<evidence type="ECO:0000256" key="12">
    <source>
        <dbReference type="ARBA" id="ARBA00022917"/>
    </source>
</evidence>
<organism evidence="22 23">
    <name type="scientific">Chelonia mydas</name>
    <name type="common">Green sea-turtle</name>
    <name type="synonym">Chelonia agassizi</name>
    <dbReference type="NCBI Taxonomy" id="8469"/>
    <lineage>
        <taxon>Eukaryota</taxon>
        <taxon>Metazoa</taxon>
        <taxon>Chordata</taxon>
        <taxon>Craniata</taxon>
        <taxon>Vertebrata</taxon>
        <taxon>Euteleostomi</taxon>
        <taxon>Archelosauria</taxon>
        <taxon>Testudinata</taxon>
        <taxon>Testudines</taxon>
        <taxon>Cryptodira</taxon>
        <taxon>Durocryptodira</taxon>
        <taxon>Americhelydia</taxon>
        <taxon>Chelonioidea</taxon>
        <taxon>Cheloniidae</taxon>
        <taxon>Chelonia</taxon>
    </lineage>
</organism>
<dbReference type="EC" id="6.1.1.21" evidence="4"/>
<feature type="domain" description="WHEP-TRS" evidence="21">
    <location>
        <begin position="4"/>
        <end position="60"/>
    </location>
</feature>
<accession>M7BGM0</accession>
<keyword evidence="11 17" id="KW-0694">RNA-binding</keyword>
<dbReference type="SMART" id="SM00991">
    <property type="entry name" value="WHEP-TRS"/>
    <property type="match status" value="1"/>
</dbReference>
<evidence type="ECO:0000256" key="18">
    <source>
        <dbReference type="SAM" id="MobiDB-lite"/>
    </source>
</evidence>
<evidence type="ECO:0000256" key="8">
    <source>
        <dbReference type="ARBA" id="ARBA00022737"/>
    </source>
</evidence>
<dbReference type="InterPro" id="IPR009068">
    <property type="entry name" value="uS15_NS1_RNA-bd_sf"/>
</dbReference>
<dbReference type="SUPFAM" id="SSF54928">
    <property type="entry name" value="RNA-binding domain, RBD"/>
    <property type="match status" value="1"/>
</dbReference>
<dbReference type="SMART" id="SM00360">
    <property type="entry name" value="RRM"/>
    <property type="match status" value="1"/>
</dbReference>
<dbReference type="CDD" id="cd12487">
    <property type="entry name" value="RRM1_DND1"/>
    <property type="match status" value="1"/>
</dbReference>
<evidence type="ECO:0000256" key="17">
    <source>
        <dbReference type="PROSITE-ProRule" id="PRU00176"/>
    </source>
</evidence>
<evidence type="ECO:0000259" key="20">
    <source>
        <dbReference type="PROSITE" id="PS50862"/>
    </source>
</evidence>
<dbReference type="GO" id="GO:0005634">
    <property type="term" value="C:nucleus"/>
    <property type="evidence" value="ECO:0007669"/>
    <property type="project" value="UniProtKB-SubCell"/>
</dbReference>
<keyword evidence="9" id="KW-0547">Nucleotide-binding</keyword>
<evidence type="ECO:0000256" key="11">
    <source>
        <dbReference type="ARBA" id="ARBA00022884"/>
    </source>
</evidence>
<dbReference type="CDD" id="cd20313">
    <property type="entry name" value="DSRM_DND1"/>
    <property type="match status" value="1"/>
</dbReference>
<comment type="subcellular location">
    <subcellularLocation>
        <location evidence="2">Cytoplasm</location>
    </subcellularLocation>
    <subcellularLocation>
        <location evidence="1">Nucleus</location>
    </subcellularLocation>
</comment>
<feature type="domain" description="Aminoacyl-transfer RNA synthetases class-II family profile" evidence="20">
    <location>
        <begin position="38"/>
        <end position="390"/>
    </location>
</feature>
<dbReference type="InterPro" id="IPR006195">
    <property type="entry name" value="aa-tRNA-synth_II"/>
</dbReference>
<dbReference type="Pfam" id="PF00458">
    <property type="entry name" value="WHEP-TRS"/>
    <property type="match status" value="1"/>
</dbReference>
<dbReference type="Gene3D" id="3.40.50.800">
    <property type="entry name" value="Anticodon-binding domain"/>
    <property type="match status" value="1"/>
</dbReference>
<dbReference type="FunFam" id="3.30.70.330:FF:000370">
    <property type="entry name" value="Dead end protein homolog 1"/>
    <property type="match status" value="1"/>
</dbReference>
<evidence type="ECO:0000256" key="7">
    <source>
        <dbReference type="ARBA" id="ARBA00022598"/>
    </source>
</evidence>
<evidence type="ECO:0000256" key="4">
    <source>
        <dbReference type="ARBA" id="ARBA00012815"/>
    </source>
</evidence>
<feature type="region of interest" description="Disordered" evidence="18">
    <location>
        <begin position="653"/>
        <end position="676"/>
    </location>
</feature>
<evidence type="ECO:0000313" key="22">
    <source>
        <dbReference type="EMBL" id="EMP36339.1"/>
    </source>
</evidence>
<keyword evidence="14" id="KW-0539">Nucleus</keyword>
<name>M7BGM0_CHEMY</name>
<dbReference type="InterPro" id="IPR012677">
    <property type="entry name" value="Nucleotide-bd_a/b_plait_sf"/>
</dbReference>
<dbReference type="GO" id="GO:0004821">
    <property type="term" value="F:histidine-tRNA ligase activity"/>
    <property type="evidence" value="ECO:0007669"/>
    <property type="project" value="UniProtKB-EC"/>
</dbReference>
<dbReference type="InterPro" id="IPR044448">
    <property type="entry name" value="DND1_DSRM"/>
</dbReference>
<evidence type="ECO:0000256" key="13">
    <source>
        <dbReference type="ARBA" id="ARBA00023146"/>
    </source>
</evidence>
<dbReference type="GO" id="GO:0005524">
    <property type="term" value="F:ATP binding"/>
    <property type="evidence" value="ECO:0007669"/>
    <property type="project" value="UniProtKB-KW"/>
</dbReference>
<dbReference type="GO" id="GO:0005739">
    <property type="term" value="C:mitochondrion"/>
    <property type="evidence" value="ECO:0007669"/>
    <property type="project" value="TreeGrafter"/>
</dbReference>
<feature type="domain" description="RRM" evidence="19">
    <location>
        <begin position="484"/>
        <end position="562"/>
    </location>
</feature>
<dbReference type="PROSITE" id="PS51185">
    <property type="entry name" value="WHEP_TRS_2"/>
    <property type="match status" value="1"/>
</dbReference>
<dbReference type="eggNOG" id="KOG1936">
    <property type="taxonomic scope" value="Eukaryota"/>
</dbReference>
<dbReference type="InterPro" id="IPR045864">
    <property type="entry name" value="aa-tRNA-synth_II/BPL/LPL"/>
</dbReference>
<evidence type="ECO:0000256" key="1">
    <source>
        <dbReference type="ARBA" id="ARBA00004123"/>
    </source>
</evidence>
<evidence type="ECO:0000256" key="3">
    <source>
        <dbReference type="ARBA" id="ARBA00008226"/>
    </source>
</evidence>
<keyword evidence="13 22" id="KW-0030">Aminoacyl-tRNA synthetase</keyword>
<keyword evidence="10" id="KW-0067">ATP-binding</keyword>
<dbReference type="Pfam" id="PF13393">
    <property type="entry name" value="tRNA-synt_His"/>
    <property type="match status" value="1"/>
</dbReference>
<dbReference type="Gene3D" id="3.30.930.10">
    <property type="entry name" value="Bira Bifunctional Protein, Domain 2"/>
    <property type="match status" value="1"/>
</dbReference>
<dbReference type="GO" id="GO:0032543">
    <property type="term" value="P:mitochondrial translation"/>
    <property type="evidence" value="ECO:0007669"/>
    <property type="project" value="TreeGrafter"/>
</dbReference>
<comment type="similarity">
    <text evidence="3">Belongs to the class-II aminoacyl-tRNA synthetase family.</text>
</comment>
<dbReference type="AlphaFoldDB" id="M7BGM0"/>
<evidence type="ECO:0000256" key="2">
    <source>
        <dbReference type="ARBA" id="ARBA00004496"/>
    </source>
</evidence>
<dbReference type="PROSITE" id="PS50102">
    <property type="entry name" value="RRM"/>
    <property type="match status" value="1"/>
</dbReference>
<dbReference type="GO" id="GO:0006427">
    <property type="term" value="P:histidyl-tRNA aminoacylation"/>
    <property type="evidence" value="ECO:0007669"/>
    <property type="project" value="TreeGrafter"/>
</dbReference>
<comment type="catalytic activity">
    <reaction evidence="15">
        <text>tRNA(His) + L-histidine + ATP = L-histidyl-tRNA(His) + AMP + diphosphate + H(+)</text>
        <dbReference type="Rhea" id="RHEA:17313"/>
        <dbReference type="Rhea" id="RHEA-COMP:9665"/>
        <dbReference type="Rhea" id="RHEA-COMP:9689"/>
        <dbReference type="ChEBI" id="CHEBI:15378"/>
        <dbReference type="ChEBI" id="CHEBI:30616"/>
        <dbReference type="ChEBI" id="CHEBI:33019"/>
        <dbReference type="ChEBI" id="CHEBI:57595"/>
        <dbReference type="ChEBI" id="CHEBI:78442"/>
        <dbReference type="ChEBI" id="CHEBI:78527"/>
        <dbReference type="ChEBI" id="CHEBI:456215"/>
        <dbReference type="EC" id="6.1.1.21"/>
    </reaction>
</comment>
<evidence type="ECO:0000256" key="16">
    <source>
        <dbReference type="ARBA" id="ARBA00072228"/>
    </source>
</evidence>
<dbReference type="SUPFAM" id="SSF47060">
    <property type="entry name" value="S15/NS1 RNA-binding domain"/>
    <property type="match status" value="1"/>
</dbReference>
<keyword evidence="7" id="KW-0436">Ligase</keyword>
<dbReference type="SUPFAM" id="SSF55681">
    <property type="entry name" value="Class II aaRS and biotin synthetases"/>
    <property type="match status" value="1"/>
</dbReference>
<keyword evidence="12" id="KW-0648">Protein biosynthesis</keyword>
<protein>
    <recommendedName>
        <fullName evidence="16">Dead end protein homolog 1</fullName>
        <ecNumber evidence="4">6.1.1.21</ecNumber>
    </recommendedName>
</protein>
<reference evidence="23" key="1">
    <citation type="journal article" date="2013" name="Nat. Genet.">
        <title>The draft genomes of soft-shell turtle and green sea turtle yield insights into the development and evolution of the turtle-specific body plan.</title>
        <authorList>
            <person name="Wang Z."/>
            <person name="Pascual-Anaya J."/>
            <person name="Zadissa A."/>
            <person name="Li W."/>
            <person name="Niimura Y."/>
            <person name="Huang Z."/>
            <person name="Li C."/>
            <person name="White S."/>
            <person name="Xiong Z."/>
            <person name="Fang D."/>
            <person name="Wang B."/>
            <person name="Ming Y."/>
            <person name="Chen Y."/>
            <person name="Zheng Y."/>
            <person name="Kuraku S."/>
            <person name="Pignatelli M."/>
            <person name="Herrero J."/>
            <person name="Beal K."/>
            <person name="Nozawa M."/>
            <person name="Li Q."/>
            <person name="Wang J."/>
            <person name="Zhang H."/>
            <person name="Yu L."/>
            <person name="Shigenobu S."/>
            <person name="Wang J."/>
            <person name="Liu J."/>
            <person name="Flicek P."/>
            <person name="Searle S."/>
            <person name="Wang J."/>
            <person name="Kuratani S."/>
            <person name="Yin Y."/>
            <person name="Aken B."/>
            <person name="Zhang G."/>
            <person name="Irie N."/>
        </authorList>
    </citation>
    <scope>NUCLEOTIDE SEQUENCE [LARGE SCALE GENOMIC DNA]</scope>
</reference>
<dbReference type="InterPro" id="IPR000504">
    <property type="entry name" value="RRM_dom"/>
</dbReference>
<evidence type="ECO:0000259" key="21">
    <source>
        <dbReference type="PROSITE" id="PS51185"/>
    </source>
</evidence>
<dbReference type="STRING" id="8469.M7BGM0"/>
<dbReference type="EMBL" id="KB525470">
    <property type="protein sequence ID" value="EMP36339.1"/>
    <property type="molecule type" value="Genomic_DNA"/>
</dbReference>
<dbReference type="PANTHER" id="PTHR11476:SF7">
    <property type="entry name" value="HISTIDINE--TRNA LIGASE"/>
    <property type="match status" value="1"/>
</dbReference>
<dbReference type="Gene3D" id="3.30.70.330">
    <property type="match status" value="2"/>
</dbReference>
<dbReference type="GO" id="GO:0005829">
    <property type="term" value="C:cytosol"/>
    <property type="evidence" value="ECO:0007669"/>
    <property type="project" value="TreeGrafter"/>
</dbReference>
<evidence type="ECO:0000256" key="5">
    <source>
        <dbReference type="ARBA" id="ARBA00022473"/>
    </source>
</evidence>
<evidence type="ECO:0000256" key="10">
    <source>
        <dbReference type="ARBA" id="ARBA00022840"/>
    </source>
</evidence>
<dbReference type="Pfam" id="PF00076">
    <property type="entry name" value="RRM_1"/>
    <property type="match status" value="1"/>
</dbReference>
<dbReference type="FunFam" id="3.30.930.10:FF:000021">
    <property type="entry name" value="Probable histidine--tRNA ligase, mitochondrial"/>
    <property type="match status" value="1"/>
</dbReference>
<proteinExistence type="inferred from homology"/>
<keyword evidence="23" id="KW-1185">Reference proteome</keyword>
<sequence length="772" mass="86081">MADDAAKLDEALRRQADTVRRLKQEKASPEEVAEQVAKLLELKAQLGTEEGKHKFVLKTPKGTRDYNPKQMAIREKVFNIIISTFKRHGAEVIDTPVFELKETLTGKYGEDSKLIYDLKDQGGELLSLRYDLTVPFARYLAMNKITNIKRYHIAKVYRRDNPAMTRGRYREFYQCDFDIAGQFDPMIPDAECLKIVHEILSGLQIGDFLIKVNDRRILDGMFAVCGVPDSKFRTICSTVDKLDKATWEDVKSEMVGEKGLSPEAADRIGEYVQLHGGLGLIEQLLQDPKLSQNKLAREGLGDMKLLFEYLTLFGIADKISFDLSLARGLDYYTGVIYEAILLQPWGWPVGVGGVAGCGRYDGLVGMFDPKGRKVPCVGVSIGIERIFSIMEQKVEASEEKIRTTETQVLVAAAQKKLLEERLKLISELWDSGIKMWSDAINQNNKTALLAWVKMTGIQLVQVNGQRKYGGPPPGWIGEPPLSGSEVFIGKLPQDIYENKLIPLFQSVGKLYEFRLMMTFSGLNRGFAYAKYSNRRSAQIAIAALNNFEVQKGCPIMVCRSTEKCELCVDGLSSLVEQGQLQTLLQEVTTGVLNISLYRSPSRNGGQLAVLKYNSHRAAAMAKKTLVEGNLGLYGEEIEVDWLKVDMKQKLRANSERTFPESSQPGGCERDSPSQAPGNAVTCPLPQALCVLDYLNALCKKQQLGIPVFLTKCVQANPDGWLRFWYQVVIPGYPSPFSGFMWIKPDKSGLSGHDKAKNAIALQLLKALGCPVV</sequence>
<evidence type="ECO:0000313" key="23">
    <source>
        <dbReference type="Proteomes" id="UP000031443"/>
    </source>
</evidence>